<name>A0ACB5U0T2_AMBMO</name>
<proteinExistence type="predicted"/>
<gene>
    <name evidence="1" type="ORF">Amon02_001054000</name>
</gene>
<sequence>MVQQLSLVSSIPKSQYKVLMLCLESYTGMNPHPLRQHTVILKPKYPFTPELAAGKVNQIESYRIRMTRVWDNPNGFSSNSKSSSEQQQQQNQVKTEPLSDGSSTTTGNTDNSEPKQGLKGEPILDTFPPGTESTRNSSIWTLQLSDIPAGGKRTVSIQNIYETTIYETDDIMGYVDELGYIPDIEFWNNGVRFYYNDIVIEVFRLYVHSRGGQQPGNGIGDGNTNGVHQVPLRLLDGSETYQVKCFVNVSKLNDLENVARGAKQLENLKNDLSGLLSLDVPDRISLDSRVNSRIVAGNINKK</sequence>
<dbReference type="EMBL" id="BSXS01010756">
    <property type="protein sequence ID" value="GME98851.1"/>
    <property type="molecule type" value="Genomic_DNA"/>
</dbReference>
<reference evidence="1" key="1">
    <citation type="submission" date="2023-04" db="EMBL/GenBank/DDBJ databases">
        <title>Ambrosiozyma monospora NBRC 10751.</title>
        <authorList>
            <person name="Ichikawa N."/>
            <person name="Sato H."/>
            <person name="Tonouchi N."/>
        </authorList>
    </citation>
    <scope>NUCLEOTIDE SEQUENCE</scope>
    <source>
        <strain evidence="1">NBRC 10751</strain>
    </source>
</reference>
<protein>
    <submittedName>
        <fullName evidence="1">Unnamed protein product</fullName>
    </submittedName>
</protein>
<dbReference type="Proteomes" id="UP001165064">
    <property type="component" value="Unassembled WGS sequence"/>
</dbReference>
<evidence type="ECO:0000313" key="1">
    <source>
        <dbReference type="EMBL" id="GME98851.1"/>
    </source>
</evidence>
<organism evidence="1 2">
    <name type="scientific">Ambrosiozyma monospora</name>
    <name type="common">Yeast</name>
    <name type="synonym">Endomycopsis monosporus</name>
    <dbReference type="NCBI Taxonomy" id="43982"/>
    <lineage>
        <taxon>Eukaryota</taxon>
        <taxon>Fungi</taxon>
        <taxon>Dikarya</taxon>
        <taxon>Ascomycota</taxon>
        <taxon>Saccharomycotina</taxon>
        <taxon>Pichiomycetes</taxon>
        <taxon>Pichiales</taxon>
        <taxon>Pichiaceae</taxon>
        <taxon>Ambrosiozyma</taxon>
    </lineage>
</organism>
<comment type="caution">
    <text evidence="1">The sequence shown here is derived from an EMBL/GenBank/DDBJ whole genome shotgun (WGS) entry which is preliminary data.</text>
</comment>
<accession>A0ACB5U0T2</accession>
<keyword evidence="2" id="KW-1185">Reference proteome</keyword>
<evidence type="ECO:0000313" key="2">
    <source>
        <dbReference type="Proteomes" id="UP001165064"/>
    </source>
</evidence>